<keyword evidence="3" id="KW-0547">Nucleotide-binding</keyword>
<dbReference type="InterPro" id="IPR018484">
    <property type="entry name" value="FGGY_N"/>
</dbReference>
<dbReference type="PANTHER" id="PTHR10196:SF69">
    <property type="entry name" value="GLYCEROL KINASE"/>
    <property type="match status" value="1"/>
</dbReference>
<dbReference type="InterPro" id="IPR000577">
    <property type="entry name" value="Carb_kinase_FGGY"/>
</dbReference>
<evidence type="ECO:0000256" key="3">
    <source>
        <dbReference type="ARBA" id="ARBA00022741"/>
    </source>
</evidence>
<keyword evidence="5" id="KW-0067">ATP-binding</keyword>
<protein>
    <recommendedName>
        <fullName evidence="6">ATP:glycerol 3-phosphotransferase</fullName>
    </recommendedName>
</protein>
<sequence>MDKARKNRVIAVDQGTSSTRGYLLDETGAGRVVCTRQHRQIYPQSGWVEHDPEALLNDVKDCIKAAGKVDAIGLDNQGESCLAWHADTGEALSNVLVWQDRRTEAAVARLKQEGAEALTLAKAGLPLDPYFSASKLAWILANNPEAKAAHTRGKLRLGTTDAFFIERLTGQFVTDPSTASRTSLFNLETGQWDQELCDLFGVPLETLPEIKPTMGLFGTVSIDGHSAPLTASVVDQQAALYGHGCRRAGDAKITFGTGAFALALTGKTLINRPEKGLLPTIAWQSSGHAPEFALDGGVYSAASALNWAKTLGLFKEFSEINTFSAPPAITRNLAFVPALTGLGCPYWDGTAAGMWLGMTLDTSATDMVQAILEGVALRAAQVVDAMEEVAPLGQTISIDGGMSANPWFCQFLADVLQKSVTVQTSAELSALGTALMAGAKTDTHGTAPFQTFTPRENMSEFKPVFAEAVRRSRGWKGNS</sequence>
<dbReference type="PANTHER" id="PTHR10196">
    <property type="entry name" value="SUGAR KINASE"/>
    <property type="match status" value="1"/>
</dbReference>
<dbReference type="InterPro" id="IPR018485">
    <property type="entry name" value="FGGY_C"/>
</dbReference>
<dbReference type="Proteomes" id="UP000261704">
    <property type="component" value="Chromosome"/>
</dbReference>
<evidence type="ECO:0000256" key="7">
    <source>
        <dbReference type="RuleBase" id="RU003733"/>
    </source>
</evidence>
<proteinExistence type="inferred from homology"/>
<organism evidence="10 11">
    <name type="scientific">Profundibacter amoris</name>
    <dbReference type="NCBI Taxonomy" id="2171755"/>
    <lineage>
        <taxon>Bacteria</taxon>
        <taxon>Pseudomonadati</taxon>
        <taxon>Pseudomonadota</taxon>
        <taxon>Alphaproteobacteria</taxon>
        <taxon>Rhodobacterales</taxon>
        <taxon>Paracoccaceae</taxon>
        <taxon>Profundibacter</taxon>
    </lineage>
</organism>
<evidence type="ECO:0000256" key="1">
    <source>
        <dbReference type="ARBA" id="ARBA00009156"/>
    </source>
</evidence>
<dbReference type="Pfam" id="PF00370">
    <property type="entry name" value="FGGY_N"/>
    <property type="match status" value="1"/>
</dbReference>
<reference evidence="10 11" key="1">
    <citation type="submission" date="2018-09" db="EMBL/GenBank/DDBJ databases">
        <title>Profundibacter amoris BAR1 gen. nov., sp. nov., a new member of the Roseobacter clade isolated at Lokis Castle Vent Field on the Arctic Mid-Oceanic Ridge.</title>
        <authorList>
            <person name="Le Moine Bauer S."/>
            <person name="Sjoeberg A.G."/>
            <person name="L'Haridon S."/>
            <person name="Stokke R."/>
            <person name="Roalkvam I."/>
            <person name="Steen I.H."/>
            <person name="Dahle H."/>
        </authorList>
    </citation>
    <scope>NUCLEOTIDE SEQUENCE [LARGE SCALE GENOMIC DNA]</scope>
    <source>
        <strain evidence="10 11">BAR1</strain>
    </source>
</reference>
<dbReference type="InterPro" id="IPR043129">
    <property type="entry name" value="ATPase_NBD"/>
</dbReference>
<evidence type="ECO:0000256" key="5">
    <source>
        <dbReference type="ARBA" id="ARBA00022840"/>
    </source>
</evidence>
<dbReference type="GO" id="GO:0005524">
    <property type="term" value="F:ATP binding"/>
    <property type="evidence" value="ECO:0007669"/>
    <property type="project" value="UniProtKB-KW"/>
</dbReference>
<dbReference type="KEGG" id="pamo:BAR1_07035"/>
<dbReference type="EMBL" id="CP032125">
    <property type="protein sequence ID" value="AXX97706.1"/>
    <property type="molecule type" value="Genomic_DNA"/>
</dbReference>
<dbReference type="GO" id="GO:0005829">
    <property type="term" value="C:cytosol"/>
    <property type="evidence" value="ECO:0007669"/>
    <property type="project" value="TreeGrafter"/>
</dbReference>
<gene>
    <name evidence="10" type="ORF">BAR1_07035</name>
</gene>
<evidence type="ECO:0000256" key="4">
    <source>
        <dbReference type="ARBA" id="ARBA00022777"/>
    </source>
</evidence>
<dbReference type="OrthoDB" id="9805576at2"/>
<dbReference type="PIRSF" id="PIRSF000538">
    <property type="entry name" value="GlpK"/>
    <property type="match status" value="1"/>
</dbReference>
<evidence type="ECO:0000313" key="10">
    <source>
        <dbReference type="EMBL" id="AXX97706.1"/>
    </source>
</evidence>
<feature type="domain" description="Carbohydrate kinase FGGY N-terminal" evidence="8">
    <location>
        <begin position="9"/>
        <end position="223"/>
    </location>
</feature>
<keyword evidence="11" id="KW-1185">Reference proteome</keyword>
<keyword evidence="2 7" id="KW-0808">Transferase</keyword>
<dbReference type="AlphaFoldDB" id="A0A347UFS8"/>
<dbReference type="Gene3D" id="3.30.420.40">
    <property type="match status" value="2"/>
</dbReference>
<comment type="similarity">
    <text evidence="1 7">Belongs to the FGGY kinase family.</text>
</comment>
<evidence type="ECO:0000313" key="11">
    <source>
        <dbReference type="Proteomes" id="UP000261704"/>
    </source>
</evidence>
<dbReference type="GO" id="GO:0019563">
    <property type="term" value="P:glycerol catabolic process"/>
    <property type="evidence" value="ECO:0007669"/>
    <property type="project" value="TreeGrafter"/>
</dbReference>
<accession>A0A347UFS8</accession>
<dbReference type="Pfam" id="PF02782">
    <property type="entry name" value="FGGY_C"/>
    <property type="match status" value="1"/>
</dbReference>
<evidence type="ECO:0000259" key="8">
    <source>
        <dbReference type="Pfam" id="PF00370"/>
    </source>
</evidence>
<feature type="domain" description="Carbohydrate kinase FGGY C-terminal" evidence="9">
    <location>
        <begin position="251"/>
        <end position="438"/>
    </location>
</feature>
<evidence type="ECO:0000259" key="9">
    <source>
        <dbReference type="Pfam" id="PF02782"/>
    </source>
</evidence>
<evidence type="ECO:0000256" key="2">
    <source>
        <dbReference type="ARBA" id="ARBA00022679"/>
    </source>
</evidence>
<evidence type="ECO:0000256" key="6">
    <source>
        <dbReference type="ARBA" id="ARBA00043149"/>
    </source>
</evidence>
<name>A0A347UFS8_9RHOB</name>
<dbReference type="GO" id="GO:0004370">
    <property type="term" value="F:glycerol kinase activity"/>
    <property type="evidence" value="ECO:0007669"/>
    <property type="project" value="TreeGrafter"/>
</dbReference>
<keyword evidence="4 7" id="KW-0418">Kinase</keyword>
<dbReference type="PROSITE" id="PS00445">
    <property type="entry name" value="FGGY_KINASES_2"/>
    <property type="match status" value="1"/>
</dbReference>
<dbReference type="InterPro" id="IPR018483">
    <property type="entry name" value="Carb_kinase_FGGY_CS"/>
</dbReference>
<dbReference type="SUPFAM" id="SSF53067">
    <property type="entry name" value="Actin-like ATPase domain"/>
    <property type="match status" value="2"/>
</dbReference>